<dbReference type="EMBL" id="FN649747">
    <property type="protein sequence ID" value="CBJ29237.1"/>
    <property type="molecule type" value="Genomic_DNA"/>
</dbReference>
<dbReference type="InParanoid" id="D7FK27"/>
<dbReference type="GO" id="GO:0016757">
    <property type="term" value="F:glycosyltransferase activity"/>
    <property type="evidence" value="ECO:0007669"/>
    <property type="project" value="InterPro"/>
</dbReference>
<feature type="domain" description="Glycosyltransferase 61 catalytic" evidence="2">
    <location>
        <begin position="550"/>
        <end position="663"/>
    </location>
</feature>
<dbReference type="EMBL" id="FN648001">
    <property type="protein sequence ID" value="CBJ29237.1"/>
    <property type="molecule type" value="Genomic_DNA"/>
</dbReference>
<evidence type="ECO:0000259" key="2">
    <source>
        <dbReference type="Pfam" id="PF04577"/>
    </source>
</evidence>
<feature type="chain" id="PRO_5003095250" description="Glycosyltransferase 61 catalytic domain-containing protein" evidence="1">
    <location>
        <begin position="27"/>
        <end position="739"/>
    </location>
</feature>
<keyword evidence="1" id="KW-0732">Signal</keyword>
<organism evidence="3 4">
    <name type="scientific">Ectocarpus siliculosus</name>
    <name type="common">Brown alga</name>
    <name type="synonym">Conferva siliculosa</name>
    <dbReference type="NCBI Taxonomy" id="2880"/>
    <lineage>
        <taxon>Eukaryota</taxon>
        <taxon>Sar</taxon>
        <taxon>Stramenopiles</taxon>
        <taxon>Ochrophyta</taxon>
        <taxon>PX clade</taxon>
        <taxon>Phaeophyceae</taxon>
        <taxon>Ectocarpales</taxon>
        <taxon>Ectocarpaceae</taxon>
        <taxon>Ectocarpus</taxon>
    </lineage>
</organism>
<dbReference type="Pfam" id="PF04577">
    <property type="entry name" value="Glyco_transf_61"/>
    <property type="match status" value="1"/>
</dbReference>
<gene>
    <name evidence="3" type="ORF">Esi_0140_0007</name>
</gene>
<keyword evidence="4" id="KW-1185">Reference proteome</keyword>
<name>D7FK27_ECTSI</name>
<evidence type="ECO:0000256" key="1">
    <source>
        <dbReference type="SAM" id="SignalP"/>
    </source>
</evidence>
<dbReference type="OrthoDB" id="10534246at2759"/>
<feature type="signal peptide" evidence="1">
    <location>
        <begin position="1"/>
        <end position="26"/>
    </location>
</feature>
<dbReference type="AlphaFoldDB" id="D7FK27"/>
<sequence>MTSRVALRHALKRLLCVSSILLQGLATGRLHSPNVSVNFDVENEHYRELPLAVLRVTPANGGGAPPVSDLAVFAEDPNWACKVERFMVQAGADRHGVENALDQVRHVSWESGRTLLGKYLVLLAFAEDALDVGNEGAHPSRLTRAVLAASTHTAEAHFLLVADGFELDAMTREATILRQGKGGDGFRQLEYSRDPPAPDEVVIDKRNQISPEALEALVQADSDLFFLPLLLEAPSPEHDDADSVRRCMIFHSEWMERTPDKVLEDNVLDRRKRFPVAVVVVIHDENSLVRAALDEVAIVVEHILILVSLQSWHGAGKDTSPTLELLNDMLEDADSPSFGKLQVEVGSWATEREQRQHGDSLIKKDPRDFFRVVVMNGDEFWHPVELAKALVLAAKHPEARCSVAEVDIYWASVRSLVVPANMHMVWLKDPHRCEWSMIEGHRLAQVQMNKRFVDAVANGDSEAARYLSTYYTVIEVPKLASDGYENAPTLVGMADVFVNNLGYVWNEKDYIVPKSCEANLLGPRGRTALPTSAESYDKVFVITQRWGNEYFHFLVENLPRITPMLDILRENLDIKALYPTTGGIPVPVARPVIVLIVREHKRGLKNNDKVREALKEEFPTFDIVEFLGIGSIMSQLKLFATASLIVAPHGAGLSNMVVSSLHTPVLEIGPPICAACFMHLAVKLQHIYARHPGSSEWDTPCDGKYEPDVGEILLLVRDLLEGQRQADSVDSPKVFGGHL</sequence>
<protein>
    <recommendedName>
        <fullName evidence="2">Glycosyltransferase 61 catalytic domain-containing protein</fullName>
    </recommendedName>
</protein>
<evidence type="ECO:0000313" key="3">
    <source>
        <dbReference type="EMBL" id="CBJ29237.1"/>
    </source>
</evidence>
<reference evidence="3 4" key="1">
    <citation type="journal article" date="2010" name="Nature">
        <title>The Ectocarpus genome and the independent evolution of multicellularity in brown algae.</title>
        <authorList>
            <person name="Cock J.M."/>
            <person name="Sterck L."/>
            <person name="Rouze P."/>
            <person name="Scornet D."/>
            <person name="Allen A.E."/>
            <person name="Amoutzias G."/>
            <person name="Anthouard V."/>
            <person name="Artiguenave F."/>
            <person name="Aury J.M."/>
            <person name="Badger J.H."/>
            <person name="Beszteri B."/>
            <person name="Billiau K."/>
            <person name="Bonnet E."/>
            <person name="Bothwell J.H."/>
            <person name="Bowler C."/>
            <person name="Boyen C."/>
            <person name="Brownlee C."/>
            <person name="Carrano C.J."/>
            <person name="Charrier B."/>
            <person name="Cho G.Y."/>
            <person name="Coelho S.M."/>
            <person name="Collen J."/>
            <person name="Corre E."/>
            <person name="Da Silva C."/>
            <person name="Delage L."/>
            <person name="Delaroque N."/>
            <person name="Dittami S.M."/>
            <person name="Doulbeau S."/>
            <person name="Elias M."/>
            <person name="Farnham G."/>
            <person name="Gachon C.M."/>
            <person name="Gschloessl B."/>
            <person name="Heesch S."/>
            <person name="Jabbari K."/>
            <person name="Jubin C."/>
            <person name="Kawai H."/>
            <person name="Kimura K."/>
            <person name="Kloareg B."/>
            <person name="Kupper F.C."/>
            <person name="Lang D."/>
            <person name="Le Bail A."/>
            <person name="Leblanc C."/>
            <person name="Lerouge P."/>
            <person name="Lohr M."/>
            <person name="Lopez P.J."/>
            <person name="Martens C."/>
            <person name="Maumus F."/>
            <person name="Michel G."/>
            <person name="Miranda-Saavedra D."/>
            <person name="Morales J."/>
            <person name="Moreau H."/>
            <person name="Motomura T."/>
            <person name="Nagasato C."/>
            <person name="Napoli C.A."/>
            <person name="Nelson D.R."/>
            <person name="Nyvall-Collen P."/>
            <person name="Peters A.F."/>
            <person name="Pommier C."/>
            <person name="Potin P."/>
            <person name="Poulain J."/>
            <person name="Quesneville H."/>
            <person name="Read B."/>
            <person name="Rensing S.A."/>
            <person name="Ritter A."/>
            <person name="Rousvoal S."/>
            <person name="Samanta M."/>
            <person name="Samson G."/>
            <person name="Schroeder D.C."/>
            <person name="Segurens B."/>
            <person name="Strittmatter M."/>
            <person name="Tonon T."/>
            <person name="Tregear J.W."/>
            <person name="Valentin K."/>
            <person name="von Dassow P."/>
            <person name="Yamagishi T."/>
            <person name="Van de Peer Y."/>
            <person name="Wincker P."/>
        </authorList>
    </citation>
    <scope>NUCLEOTIDE SEQUENCE [LARGE SCALE GENOMIC DNA]</scope>
    <source>
        <strain evidence="4">Ec32 / CCAP1310/4</strain>
    </source>
</reference>
<dbReference type="InterPro" id="IPR049625">
    <property type="entry name" value="Glyco_transf_61_cat"/>
</dbReference>
<accession>D7FK27</accession>
<dbReference type="Proteomes" id="UP000002630">
    <property type="component" value="Linkage Group LG22"/>
</dbReference>
<proteinExistence type="predicted"/>
<evidence type="ECO:0000313" key="4">
    <source>
        <dbReference type="Proteomes" id="UP000002630"/>
    </source>
</evidence>